<accession>A0A917ANK2</accession>
<protein>
    <recommendedName>
        <fullName evidence="2">Restriction endonuclease type II-like domain-containing protein</fullName>
    </recommendedName>
</protein>
<dbReference type="InterPro" id="IPR047216">
    <property type="entry name" value="Endonuclease_DUF559_bact"/>
</dbReference>
<evidence type="ECO:0000313" key="3">
    <source>
        <dbReference type="EMBL" id="GGE61619.1"/>
    </source>
</evidence>
<dbReference type="Gene3D" id="3.40.960.10">
    <property type="entry name" value="VSR Endonuclease"/>
    <property type="match status" value="1"/>
</dbReference>
<dbReference type="RefSeq" id="WP_188387304.1">
    <property type="nucleotide sequence ID" value="NZ_BMFK01000001.1"/>
</dbReference>
<reference evidence="3" key="1">
    <citation type="journal article" date="2014" name="Int. J. Syst. Evol. Microbiol.">
        <title>Complete genome sequence of Corynebacterium casei LMG S-19264T (=DSM 44701T), isolated from a smear-ripened cheese.</title>
        <authorList>
            <consortium name="US DOE Joint Genome Institute (JGI-PGF)"/>
            <person name="Walter F."/>
            <person name="Albersmeier A."/>
            <person name="Kalinowski J."/>
            <person name="Ruckert C."/>
        </authorList>
    </citation>
    <scope>NUCLEOTIDE SEQUENCE</scope>
    <source>
        <strain evidence="3">CGMCC 1.12698</strain>
    </source>
</reference>
<dbReference type="SUPFAM" id="SSF52980">
    <property type="entry name" value="Restriction endonuclease-like"/>
    <property type="match status" value="1"/>
</dbReference>
<reference evidence="3" key="2">
    <citation type="submission" date="2020-09" db="EMBL/GenBank/DDBJ databases">
        <authorList>
            <person name="Sun Q."/>
            <person name="Zhou Y."/>
        </authorList>
    </citation>
    <scope>NUCLEOTIDE SEQUENCE</scope>
    <source>
        <strain evidence="3">CGMCC 1.12698</strain>
    </source>
</reference>
<dbReference type="Pfam" id="PF18741">
    <property type="entry name" value="MTES_1575"/>
    <property type="match status" value="1"/>
</dbReference>
<evidence type="ECO:0000259" key="2">
    <source>
        <dbReference type="Pfam" id="PF18741"/>
    </source>
</evidence>
<evidence type="ECO:0000256" key="1">
    <source>
        <dbReference type="SAM" id="Phobius"/>
    </source>
</evidence>
<evidence type="ECO:0000313" key="4">
    <source>
        <dbReference type="Proteomes" id="UP000605259"/>
    </source>
</evidence>
<dbReference type="PANTHER" id="PTHR38590">
    <property type="entry name" value="BLL0828 PROTEIN"/>
    <property type="match status" value="1"/>
</dbReference>
<keyword evidence="4" id="KW-1185">Reference proteome</keyword>
<name>A0A917ANK2_9BACI</name>
<dbReference type="EMBL" id="BMFK01000001">
    <property type="protein sequence ID" value="GGE61619.1"/>
    <property type="molecule type" value="Genomic_DNA"/>
</dbReference>
<dbReference type="Proteomes" id="UP000605259">
    <property type="component" value="Unassembled WGS sequence"/>
</dbReference>
<dbReference type="PANTHER" id="PTHR38590:SF1">
    <property type="entry name" value="BLL0828 PROTEIN"/>
    <property type="match status" value="1"/>
</dbReference>
<dbReference type="InterPro" id="IPR049468">
    <property type="entry name" value="Restrct_endonuc-II-like_dom"/>
</dbReference>
<sequence>MLNYIVFFGLIAVILIVYTMYGKYDNGEALERLKGNSYIETRLYQSLEQQGYPVRSQTYCGPYRIDLTLYDWLAIECDGKAYHSTPEQKAHDSKKNHYLRSQGWTVLRFTGSKIHNDLPGVLHKIEKTIHERS</sequence>
<proteinExistence type="predicted"/>
<dbReference type="InterPro" id="IPR011335">
    <property type="entry name" value="Restrct_endonuc-II-like"/>
</dbReference>
<gene>
    <name evidence="3" type="ORF">GCM10007140_09920</name>
</gene>
<feature type="domain" description="Restriction endonuclease type II-like" evidence="2">
    <location>
        <begin position="40"/>
        <end position="129"/>
    </location>
</feature>
<dbReference type="AlphaFoldDB" id="A0A917ANK2"/>
<keyword evidence="1" id="KW-1133">Transmembrane helix</keyword>
<keyword evidence="1" id="KW-0472">Membrane</keyword>
<organism evidence="3 4">
    <name type="scientific">Priestia taiwanensis</name>
    <dbReference type="NCBI Taxonomy" id="1347902"/>
    <lineage>
        <taxon>Bacteria</taxon>
        <taxon>Bacillati</taxon>
        <taxon>Bacillota</taxon>
        <taxon>Bacilli</taxon>
        <taxon>Bacillales</taxon>
        <taxon>Bacillaceae</taxon>
        <taxon>Priestia</taxon>
    </lineage>
</organism>
<keyword evidence="1" id="KW-0812">Transmembrane</keyword>
<comment type="caution">
    <text evidence="3">The sequence shown here is derived from an EMBL/GenBank/DDBJ whole genome shotgun (WGS) entry which is preliminary data.</text>
</comment>
<feature type="transmembrane region" description="Helical" evidence="1">
    <location>
        <begin position="6"/>
        <end position="24"/>
    </location>
</feature>